<feature type="transmembrane region" description="Helical" evidence="8">
    <location>
        <begin position="434"/>
        <end position="454"/>
    </location>
</feature>
<evidence type="ECO:0000256" key="5">
    <source>
        <dbReference type="ARBA" id="ARBA00022989"/>
    </source>
</evidence>
<feature type="transmembrane region" description="Helical" evidence="8">
    <location>
        <begin position="104"/>
        <end position="125"/>
    </location>
</feature>
<dbReference type="Proteomes" id="UP000183529">
    <property type="component" value="Unassembled WGS sequence"/>
</dbReference>
<comment type="caution">
    <text evidence="9">The sequence shown here is derived from an EMBL/GenBank/DDBJ whole genome shotgun (WGS) entry which is preliminary data.</text>
</comment>
<feature type="transmembrane region" description="Helical" evidence="8">
    <location>
        <begin position="245"/>
        <end position="267"/>
    </location>
</feature>
<dbReference type="AlphaFoldDB" id="A0AAQ1GPG2"/>
<keyword evidence="4 8" id="KW-0812">Transmembrane</keyword>
<evidence type="ECO:0000256" key="4">
    <source>
        <dbReference type="ARBA" id="ARBA00022692"/>
    </source>
</evidence>
<evidence type="ECO:0000313" key="9">
    <source>
        <dbReference type="EMBL" id="SEK15441.1"/>
    </source>
</evidence>
<feature type="transmembrane region" description="Helical" evidence="8">
    <location>
        <begin position="403"/>
        <end position="422"/>
    </location>
</feature>
<proteinExistence type="inferred from homology"/>
<dbReference type="GO" id="GO:0022857">
    <property type="term" value="F:transmembrane transporter activity"/>
    <property type="evidence" value="ECO:0007669"/>
    <property type="project" value="InterPro"/>
</dbReference>
<comment type="similarity">
    <text evidence="2 7">Belongs to the purine-cytosine permease (2.A.39) family.</text>
</comment>
<protein>
    <submittedName>
        <fullName evidence="9">Nucleobase:cation symporter-1, NCS1 family</fullName>
    </submittedName>
</protein>
<dbReference type="Gene3D" id="1.10.4160.10">
    <property type="entry name" value="Hydantoin permease"/>
    <property type="match status" value="1"/>
</dbReference>
<reference evidence="9 10" key="1">
    <citation type="submission" date="2016-10" db="EMBL/GenBank/DDBJ databases">
        <authorList>
            <person name="Varghese N."/>
            <person name="Submissions S."/>
        </authorList>
    </citation>
    <scope>NUCLEOTIDE SEQUENCE [LARGE SCALE GENOMIC DNA]</scope>
    <source>
        <strain evidence="9 10">LMG 22274</strain>
    </source>
</reference>
<feature type="transmembrane region" description="Helical" evidence="8">
    <location>
        <begin position="64"/>
        <end position="84"/>
    </location>
</feature>
<organism evidence="9 10">
    <name type="scientific">Paraburkholderia tropica</name>
    <dbReference type="NCBI Taxonomy" id="92647"/>
    <lineage>
        <taxon>Bacteria</taxon>
        <taxon>Pseudomonadati</taxon>
        <taxon>Pseudomonadota</taxon>
        <taxon>Betaproteobacteria</taxon>
        <taxon>Burkholderiales</taxon>
        <taxon>Burkholderiaceae</taxon>
        <taxon>Paraburkholderia</taxon>
    </lineage>
</organism>
<dbReference type="InterPro" id="IPR026030">
    <property type="entry name" value="Pur-cyt_permease_Fcy2/21/22"/>
</dbReference>
<feature type="transmembrane region" description="Helical" evidence="8">
    <location>
        <begin position="169"/>
        <end position="190"/>
    </location>
</feature>
<gene>
    <name evidence="9" type="ORF">SAMN05216550_1393</name>
</gene>
<feature type="transmembrane region" description="Helical" evidence="8">
    <location>
        <begin position="366"/>
        <end position="383"/>
    </location>
</feature>
<dbReference type="PIRSF" id="PIRSF002744">
    <property type="entry name" value="Pur-cyt_permease"/>
    <property type="match status" value="1"/>
</dbReference>
<dbReference type="EMBL" id="FNZM01000039">
    <property type="protein sequence ID" value="SEK15441.1"/>
    <property type="molecule type" value="Genomic_DNA"/>
</dbReference>
<comment type="subcellular location">
    <subcellularLocation>
        <location evidence="1">Membrane</location>
        <topology evidence="1">Multi-pass membrane protein</topology>
    </subcellularLocation>
</comment>
<evidence type="ECO:0000256" key="7">
    <source>
        <dbReference type="PIRNR" id="PIRNR002744"/>
    </source>
</evidence>
<feature type="transmembrane region" description="Helical" evidence="8">
    <location>
        <begin position="333"/>
        <end position="354"/>
    </location>
</feature>
<sequence length="477" mass="52196">MHARVTVNPEGDPVMDVENRSIEFIPHGERYGTPKRLFTIWFSANMQVTALVVGTLGIVAGMSLAWTLVALVVGNVIGTIFMAAHSAQGPHLGIPQMIQSRAQFGVYGAALPLVIVTLAYVLFVAADGVVMRESIKSIYPMSDNAAIIVFGALTFVISYIGYELIHRFGATMTVLSILVFAATALILVFSPHVHVTLQTAKHGFSVGAFNLVVAQAASWTLGFGPYVADYSRYLPDSVRTRDTFWYTYLGGLLGSLAVMVLGAVLATVSTSVVNDPGTAIAALFGGWARPALIVIVLGVLVFNVLSLYSAYMSSVTIFSGFRSMTRIRRSTKFVVLFLLFAVSTWIAIATQYHFSDYFADILNAQIYVLVPWSSINLVDYYLVRRGAYSVKDMYDARGHYGTFNYKTIAIYCAGFASTLPFMDLSFYHSYFAKLIGADVSWIPSLLVPGVLYYVTFGLRARTARNVVAVEHDAMQPH</sequence>
<feature type="transmembrane region" description="Helical" evidence="8">
    <location>
        <begin position="287"/>
        <end position="312"/>
    </location>
</feature>
<evidence type="ECO:0000256" key="8">
    <source>
        <dbReference type="SAM" id="Phobius"/>
    </source>
</evidence>
<evidence type="ECO:0000313" key="10">
    <source>
        <dbReference type="Proteomes" id="UP000183529"/>
    </source>
</evidence>
<evidence type="ECO:0000256" key="3">
    <source>
        <dbReference type="ARBA" id="ARBA00022448"/>
    </source>
</evidence>
<keyword evidence="5 8" id="KW-1133">Transmembrane helix</keyword>
<keyword evidence="6 7" id="KW-0472">Membrane</keyword>
<dbReference type="PANTHER" id="PTHR31806:SF1">
    <property type="entry name" value="PURINE-CYTOSINE PERMEASE FCY2-RELATED"/>
    <property type="match status" value="1"/>
</dbReference>
<accession>A0AAQ1GPG2</accession>
<name>A0AAQ1GPG2_9BURK</name>
<dbReference type="Pfam" id="PF02133">
    <property type="entry name" value="Transp_cyt_pur"/>
    <property type="match status" value="1"/>
</dbReference>
<evidence type="ECO:0000256" key="1">
    <source>
        <dbReference type="ARBA" id="ARBA00004141"/>
    </source>
</evidence>
<dbReference type="InterPro" id="IPR001248">
    <property type="entry name" value="Pur-cyt_permease"/>
</dbReference>
<feature type="transmembrane region" description="Helical" evidence="8">
    <location>
        <begin position="37"/>
        <end position="58"/>
    </location>
</feature>
<feature type="transmembrane region" description="Helical" evidence="8">
    <location>
        <begin position="145"/>
        <end position="162"/>
    </location>
</feature>
<dbReference type="GO" id="GO:0005886">
    <property type="term" value="C:plasma membrane"/>
    <property type="evidence" value="ECO:0007669"/>
    <property type="project" value="TreeGrafter"/>
</dbReference>
<evidence type="ECO:0000256" key="6">
    <source>
        <dbReference type="ARBA" id="ARBA00023136"/>
    </source>
</evidence>
<keyword evidence="3 7" id="KW-0813">Transport</keyword>
<dbReference type="PANTHER" id="PTHR31806">
    <property type="entry name" value="PURINE-CYTOSINE PERMEASE FCY2-RELATED"/>
    <property type="match status" value="1"/>
</dbReference>
<evidence type="ECO:0000256" key="2">
    <source>
        <dbReference type="ARBA" id="ARBA00008974"/>
    </source>
</evidence>
<feature type="transmembrane region" description="Helical" evidence="8">
    <location>
        <begin position="202"/>
        <end position="224"/>
    </location>
</feature>
<dbReference type="CDD" id="cd11484">
    <property type="entry name" value="SLC-NCS1sbd_CobB-like"/>
    <property type="match status" value="1"/>
</dbReference>